<comment type="caution">
    <text evidence="2">The sequence shown here is derived from an EMBL/GenBank/DDBJ whole genome shotgun (WGS) entry which is preliminary data.</text>
</comment>
<accession>R8AZN0</accession>
<feature type="signal peptide" evidence="1">
    <location>
        <begin position="1"/>
        <end position="24"/>
    </location>
</feature>
<dbReference type="eggNOG" id="COG3521">
    <property type="taxonomic scope" value="Bacteria"/>
</dbReference>
<dbReference type="InterPro" id="IPR038706">
    <property type="entry name" value="Type_VI_SciN-like_sf"/>
</dbReference>
<proteinExistence type="predicted"/>
<sequence>MKYSKGILLAVVFAMVGCSTPYNAVSKTAKVLWDPDIPVGYPEDLPSRVDLTMLAEPGVNPNESLAPTPIAFQVIEMRDSSMLMAGDFDQLLSDLEDSLGQNYIDHDDYSLVPGQFRFVEPFEISEDTRFIGIIAFYAYPNLSQWKKVVKVDPIGGRYHLLVNLREREVQLRRSDES</sequence>
<dbReference type="STRING" id="1318628.MARLIPOL_09286"/>
<dbReference type="PANTHER" id="PTHR37625">
    <property type="entry name" value="OUTER MEMBRANE LIPOPROTEIN-RELATED"/>
    <property type="match status" value="1"/>
</dbReference>
<gene>
    <name evidence="2" type="ORF">MARLIPOL_09286</name>
</gene>
<name>R8AZN0_9GAMM</name>
<dbReference type="RefSeq" id="WP_012137862.1">
    <property type="nucleotide sequence ID" value="NZ_KE007325.1"/>
</dbReference>
<reference evidence="2 3" key="1">
    <citation type="journal article" date="2013" name="Genome Announc.">
        <title>Draft Genome Sequence of the Moderately Halophilic Bacterium Marinobacter lipolyticus Strain SM19.</title>
        <authorList>
            <person name="Papke R.T."/>
            <person name="de la Haba R.R."/>
            <person name="Infante-Dominguez C."/>
            <person name="Perez D."/>
            <person name="Sanchez-Porro C."/>
            <person name="Lapierre P."/>
            <person name="Ventosa A."/>
        </authorList>
    </citation>
    <scope>NUCLEOTIDE SEQUENCE [LARGE SCALE GENOMIC DNA]</scope>
    <source>
        <strain evidence="2 3">SM19</strain>
    </source>
</reference>
<dbReference type="PANTHER" id="PTHR37625:SF5">
    <property type="entry name" value="LIPOPROTEIN"/>
    <property type="match status" value="1"/>
</dbReference>
<keyword evidence="1" id="KW-0732">Signal</keyword>
<protein>
    <recommendedName>
        <fullName evidence="4">Lipoprotein</fullName>
    </recommendedName>
</protein>
<dbReference type="Proteomes" id="UP000016540">
    <property type="component" value="Unassembled WGS sequence"/>
</dbReference>
<dbReference type="Gene3D" id="2.60.40.4150">
    <property type="entry name" value="Type VI secretion system, lipoprotein SciN"/>
    <property type="match status" value="1"/>
</dbReference>
<evidence type="ECO:0000313" key="3">
    <source>
        <dbReference type="Proteomes" id="UP000016540"/>
    </source>
</evidence>
<dbReference type="AlphaFoldDB" id="R8AZN0"/>
<keyword evidence="3" id="KW-1185">Reference proteome</keyword>
<feature type="chain" id="PRO_5004451675" description="Lipoprotein" evidence="1">
    <location>
        <begin position="25"/>
        <end position="177"/>
    </location>
</feature>
<evidence type="ECO:0000313" key="2">
    <source>
        <dbReference type="EMBL" id="EON91805.1"/>
    </source>
</evidence>
<evidence type="ECO:0008006" key="4">
    <source>
        <dbReference type="Google" id="ProtNLM"/>
    </source>
</evidence>
<organism evidence="2 3">
    <name type="scientific">Marinobacter lipolyticus SM19</name>
    <dbReference type="NCBI Taxonomy" id="1318628"/>
    <lineage>
        <taxon>Bacteria</taxon>
        <taxon>Pseudomonadati</taxon>
        <taxon>Pseudomonadota</taxon>
        <taxon>Gammaproteobacteria</taxon>
        <taxon>Pseudomonadales</taxon>
        <taxon>Marinobacteraceae</taxon>
        <taxon>Marinobacter</taxon>
    </lineage>
</organism>
<dbReference type="NCBIfam" id="TIGR03352">
    <property type="entry name" value="VI_chp_3"/>
    <property type="match status" value="1"/>
</dbReference>
<evidence type="ECO:0000256" key="1">
    <source>
        <dbReference type="SAM" id="SignalP"/>
    </source>
</evidence>
<dbReference type="InterPro" id="IPR017734">
    <property type="entry name" value="T6SS_SciN"/>
</dbReference>
<dbReference type="HOGENOM" id="CLU_092347_4_0_6"/>
<dbReference type="Pfam" id="PF12790">
    <property type="entry name" value="T6SS-SciN"/>
    <property type="match status" value="1"/>
</dbReference>
<dbReference type="PATRIC" id="fig|1318628.3.peg.1851"/>
<dbReference type="OrthoDB" id="8655355at2"/>
<dbReference type="EMBL" id="ASAD01000011">
    <property type="protein sequence ID" value="EON91805.1"/>
    <property type="molecule type" value="Genomic_DNA"/>
</dbReference>
<dbReference type="PROSITE" id="PS51257">
    <property type="entry name" value="PROKAR_LIPOPROTEIN"/>
    <property type="match status" value="1"/>
</dbReference>